<dbReference type="AlphaFoldDB" id="V6LNV9"/>
<evidence type="ECO:0000313" key="4">
    <source>
        <dbReference type="Proteomes" id="UP000018208"/>
    </source>
</evidence>
<gene>
    <name evidence="2" type="ORF">SS50377_13906</name>
    <name evidence="3" type="ORF">SS50377_24529</name>
</gene>
<dbReference type="OrthoDB" id="10251633at2759"/>
<keyword evidence="1" id="KW-0472">Membrane</keyword>
<reference evidence="2 3" key="1">
    <citation type="journal article" date="2014" name="PLoS Genet.">
        <title>The Genome of Spironucleus salmonicida Highlights a Fish Pathogen Adapted to Fluctuating Environments.</title>
        <authorList>
            <person name="Xu F."/>
            <person name="Jerlstrom-Hultqvist J."/>
            <person name="Einarsson E."/>
            <person name="Astvaldsson A."/>
            <person name="Svard S.G."/>
            <person name="Andersson J.O."/>
        </authorList>
    </citation>
    <scope>NUCLEOTIDE SEQUENCE</scope>
    <source>
        <strain evidence="3">ATCC 50377</strain>
    </source>
</reference>
<reference evidence="3" key="2">
    <citation type="submission" date="2020-12" db="EMBL/GenBank/DDBJ databases">
        <title>New Spironucleus salmonicida genome in near-complete chromosomes.</title>
        <authorList>
            <person name="Xu F."/>
            <person name="Kurt Z."/>
            <person name="Jimenez-Gonzalez A."/>
            <person name="Astvaldsson A."/>
            <person name="Andersson J.O."/>
            <person name="Svard S.G."/>
        </authorList>
    </citation>
    <scope>NUCLEOTIDE SEQUENCE</scope>
    <source>
        <strain evidence="3">ATCC 50377</strain>
    </source>
</reference>
<dbReference type="GO" id="GO:0009166">
    <property type="term" value="P:nucleotide catabolic process"/>
    <property type="evidence" value="ECO:0007669"/>
    <property type="project" value="InterPro"/>
</dbReference>
<evidence type="ECO:0000313" key="2">
    <source>
        <dbReference type="EMBL" id="EST45928.1"/>
    </source>
</evidence>
<dbReference type="VEuPathDB" id="GiardiaDB:SS50377_24529"/>
<dbReference type="EMBL" id="KI546085">
    <property type="protein sequence ID" value="EST45928.1"/>
    <property type="molecule type" value="Genomic_DNA"/>
</dbReference>
<name>V6LNV9_9EUKA</name>
<keyword evidence="1" id="KW-1133">Transmembrane helix</keyword>
<dbReference type="InterPro" id="IPR036907">
    <property type="entry name" value="5'-Nucleotdase_C_sf"/>
</dbReference>
<dbReference type="GO" id="GO:0016787">
    <property type="term" value="F:hydrolase activity"/>
    <property type="evidence" value="ECO:0007669"/>
    <property type="project" value="InterPro"/>
</dbReference>
<dbReference type="Proteomes" id="UP000018208">
    <property type="component" value="Unassembled WGS sequence"/>
</dbReference>
<dbReference type="SUPFAM" id="SSF55816">
    <property type="entry name" value="5'-nucleotidase (syn. UDP-sugar hydrolase), C-terminal domain"/>
    <property type="match status" value="1"/>
</dbReference>
<evidence type="ECO:0000256" key="1">
    <source>
        <dbReference type="SAM" id="Phobius"/>
    </source>
</evidence>
<keyword evidence="1" id="KW-0812">Transmembrane</keyword>
<accession>V6LNV9</accession>
<feature type="transmembrane region" description="Helical" evidence="1">
    <location>
        <begin position="213"/>
        <end position="233"/>
    </location>
</feature>
<keyword evidence="4" id="KW-1185">Reference proteome</keyword>
<protein>
    <submittedName>
        <fullName evidence="2">Uncharacterized protein</fullName>
    </submittedName>
</protein>
<sequence length="277" mass="31528">MFVILQYHIKVTEELFINKNELNLATRPYLEGIRLQTGVDIVIISQNRFRHSVEAGKVDDKKLNKILLSNDSINIFQVALTGAQVHPLLQYLIQSSSCDRQRDLFPELHGVQLDLNNATCAVSGVRVCTWFVSESYLCKRWQVLTDTDIVRVIIDSYLINDTRVQEILTGTPLSSKSIDLVKSVKYFLFSYTGDLLENDISGQQTNESSLNSFVVVSCLIIVMAIGINIFFIYSRYELQSPENDSYVGQQMQETEEEAKFKKLGRKEVLEQLAGNNE</sequence>
<dbReference type="Gene3D" id="3.90.780.10">
    <property type="entry name" value="5'-Nucleotidase, C-terminal domain"/>
    <property type="match status" value="1"/>
</dbReference>
<organism evidence="2">
    <name type="scientific">Spironucleus salmonicida</name>
    <dbReference type="NCBI Taxonomy" id="348837"/>
    <lineage>
        <taxon>Eukaryota</taxon>
        <taxon>Metamonada</taxon>
        <taxon>Diplomonadida</taxon>
        <taxon>Hexamitidae</taxon>
        <taxon>Hexamitinae</taxon>
        <taxon>Spironucleus</taxon>
    </lineage>
</organism>
<evidence type="ECO:0000313" key="3">
    <source>
        <dbReference type="EMBL" id="KAH0574571.1"/>
    </source>
</evidence>
<proteinExistence type="predicted"/>
<dbReference type="EMBL" id="AUWU02000004">
    <property type="protein sequence ID" value="KAH0574571.1"/>
    <property type="molecule type" value="Genomic_DNA"/>
</dbReference>